<name>A0A183L5H6_9TREM</name>
<sequence>MNKIIIFLTTLTLLFNLPNGIQYDQQYQRKHQEEKPNHKLKRIYLMNKTFQISSLKQQYSYDVQPKMSNVHLNESDEMKNATKDVINLITGHDNNNNNNNNNNDHDYDETGLIEDEEEDMELIDELKEYM</sequence>
<gene>
    <name evidence="2" type="ORF">SCUD_LOCUS22591</name>
</gene>
<accession>A0A183L5H6</accession>
<evidence type="ECO:0000313" key="3">
    <source>
        <dbReference type="Proteomes" id="UP000279833"/>
    </source>
</evidence>
<keyword evidence="1" id="KW-0732">Signal</keyword>
<reference evidence="2 3" key="2">
    <citation type="submission" date="2018-11" db="EMBL/GenBank/DDBJ databases">
        <authorList>
            <consortium name="Pathogen Informatics"/>
        </authorList>
    </citation>
    <scope>NUCLEOTIDE SEQUENCE [LARGE SCALE GENOMIC DNA]</scope>
    <source>
        <strain evidence="2">Dakar</strain>
        <strain evidence="3">Dakar, Senegal</strain>
    </source>
</reference>
<proteinExistence type="predicted"/>
<keyword evidence="3" id="KW-1185">Reference proteome</keyword>
<feature type="chain" id="PRO_5043141012" evidence="1">
    <location>
        <begin position="21"/>
        <end position="130"/>
    </location>
</feature>
<dbReference type="EMBL" id="UZAK01049935">
    <property type="protein sequence ID" value="VDP79448.1"/>
    <property type="molecule type" value="Genomic_DNA"/>
</dbReference>
<evidence type="ECO:0000313" key="2">
    <source>
        <dbReference type="EMBL" id="VDP79448.1"/>
    </source>
</evidence>
<dbReference type="WBParaSite" id="SCUD_0002259401-mRNA-1">
    <property type="protein sequence ID" value="SCUD_0002259401-mRNA-1"/>
    <property type="gene ID" value="SCUD_0002259401"/>
</dbReference>
<evidence type="ECO:0000256" key="1">
    <source>
        <dbReference type="SAM" id="SignalP"/>
    </source>
</evidence>
<reference evidence="4" key="1">
    <citation type="submission" date="2016-06" db="UniProtKB">
        <authorList>
            <consortium name="WormBaseParasite"/>
        </authorList>
    </citation>
    <scope>IDENTIFICATION</scope>
</reference>
<evidence type="ECO:0000313" key="4">
    <source>
        <dbReference type="WBParaSite" id="SCUD_0002259401-mRNA-1"/>
    </source>
</evidence>
<dbReference type="Proteomes" id="UP000279833">
    <property type="component" value="Unassembled WGS sequence"/>
</dbReference>
<dbReference type="AlphaFoldDB" id="A0A183L5H6"/>
<feature type="signal peptide" evidence="1">
    <location>
        <begin position="1"/>
        <end position="20"/>
    </location>
</feature>
<organism evidence="4">
    <name type="scientific">Schistosoma curassoni</name>
    <dbReference type="NCBI Taxonomy" id="6186"/>
    <lineage>
        <taxon>Eukaryota</taxon>
        <taxon>Metazoa</taxon>
        <taxon>Spiralia</taxon>
        <taxon>Lophotrochozoa</taxon>
        <taxon>Platyhelminthes</taxon>
        <taxon>Trematoda</taxon>
        <taxon>Digenea</taxon>
        <taxon>Strigeidida</taxon>
        <taxon>Schistosomatoidea</taxon>
        <taxon>Schistosomatidae</taxon>
        <taxon>Schistosoma</taxon>
    </lineage>
</organism>
<protein>
    <submittedName>
        <fullName evidence="4">Homeobox protein 2-like</fullName>
    </submittedName>
</protein>